<proteinExistence type="predicted"/>
<reference evidence="1 2" key="1">
    <citation type="submission" date="2020-08" db="EMBL/GenBank/DDBJ databases">
        <title>Genomic Encyclopedia of Type Strains, Phase IV (KMG-IV): sequencing the most valuable type-strain genomes for metagenomic binning, comparative biology and taxonomic classification.</title>
        <authorList>
            <person name="Goeker M."/>
        </authorList>
    </citation>
    <scope>NUCLEOTIDE SEQUENCE [LARGE SCALE GENOMIC DNA]</scope>
    <source>
        <strain evidence="1 2">YIM 65646</strain>
    </source>
</reference>
<dbReference type="RefSeq" id="WP_184792195.1">
    <property type="nucleotide sequence ID" value="NZ_BONT01000026.1"/>
</dbReference>
<dbReference type="EMBL" id="JACHGT010000020">
    <property type="protein sequence ID" value="MBB6039100.1"/>
    <property type="molecule type" value="Genomic_DNA"/>
</dbReference>
<gene>
    <name evidence="1" type="ORF">HNR73_006991</name>
</gene>
<organism evidence="1 2">
    <name type="scientific">Phytomonospora endophytica</name>
    <dbReference type="NCBI Taxonomy" id="714109"/>
    <lineage>
        <taxon>Bacteria</taxon>
        <taxon>Bacillati</taxon>
        <taxon>Actinomycetota</taxon>
        <taxon>Actinomycetes</taxon>
        <taxon>Micromonosporales</taxon>
        <taxon>Micromonosporaceae</taxon>
        <taxon>Phytomonospora</taxon>
    </lineage>
</organism>
<evidence type="ECO:0000313" key="1">
    <source>
        <dbReference type="EMBL" id="MBB6039100.1"/>
    </source>
</evidence>
<keyword evidence="2" id="KW-1185">Reference proteome</keyword>
<evidence type="ECO:0000313" key="2">
    <source>
        <dbReference type="Proteomes" id="UP000548476"/>
    </source>
</evidence>
<protein>
    <submittedName>
        <fullName evidence="1">Uncharacterized protein</fullName>
    </submittedName>
</protein>
<dbReference type="AlphaFoldDB" id="A0A841G4R4"/>
<dbReference type="Proteomes" id="UP000548476">
    <property type="component" value="Unassembled WGS sequence"/>
</dbReference>
<name>A0A841G4R4_9ACTN</name>
<comment type="caution">
    <text evidence="1">The sequence shown here is derived from an EMBL/GenBank/DDBJ whole genome shotgun (WGS) entry which is preliminary data.</text>
</comment>
<accession>A0A841G4R4</accession>
<sequence>MDLHPIGAMSALEAARRHANSAMPNAPVVLPRVKRRPENPGPLRRGTAGTLRRLADRLDARRPVTRTS</sequence>